<dbReference type="NCBIfam" id="TIGR00380">
    <property type="entry name" value="cobal_cbiB"/>
    <property type="match status" value="1"/>
</dbReference>
<proteinExistence type="inferred from homology"/>
<dbReference type="GO" id="GO:0048472">
    <property type="term" value="F:threonine-phosphate decarboxylase activity"/>
    <property type="evidence" value="ECO:0007669"/>
    <property type="project" value="InterPro"/>
</dbReference>
<dbReference type="PANTHER" id="PTHR34308">
    <property type="entry name" value="COBALAMIN BIOSYNTHESIS PROTEIN CBIB"/>
    <property type="match status" value="1"/>
</dbReference>
<comment type="similarity">
    <text evidence="3 9">Belongs to the CobD/CbiB family.</text>
</comment>
<evidence type="ECO:0000256" key="5">
    <source>
        <dbReference type="ARBA" id="ARBA00022573"/>
    </source>
</evidence>
<evidence type="ECO:0000313" key="11">
    <source>
        <dbReference type="Proteomes" id="UP000045782"/>
    </source>
</evidence>
<evidence type="ECO:0000256" key="9">
    <source>
        <dbReference type="HAMAP-Rule" id="MF_00024"/>
    </source>
</evidence>
<evidence type="ECO:0000313" key="10">
    <source>
        <dbReference type="EMBL" id="CPV71463.1"/>
    </source>
</evidence>
<accession>A0A0U0ZWL0</accession>
<reference evidence="10 11" key="1">
    <citation type="submission" date="2015-03" db="EMBL/GenBank/DDBJ databases">
        <authorList>
            <person name="Murphy D."/>
        </authorList>
    </citation>
    <scope>NUCLEOTIDE SEQUENCE [LARGE SCALE GENOMIC DNA]</scope>
    <source>
        <strain evidence="10 11">PAP088</strain>
    </source>
</reference>
<sequence>MSRRGFRAAGIALGYALDRCFADPRRFHPVAGFGQAAAVLEAYSYRDSKLAGTAHTAALLVAVAATGWIAERATRRSAAATVAVTAVATWATLGGTSLIRVGAEMSEHLYDDDIDEARALLPSLCGRDPNLLDVGGIARATTESLAENTSDAHTGPLVWAALAGVPGVLAYRAANTLDAMIGHKSARYLRFGWAAARLDDLMNVLPARITALATALAAPFLGGSAVASLRVCLRDGRSHPSPNAGVAEAAFAGALGVRLGGPLRYPYGEEVRPVLGDGAPPRVGDMHEAVRLSRAVQNVTAVAAVLATLRQRRP</sequence>
<keyword evidence="7 9" id="KW-1133">Transmembrane helix</keyword>
<evidence type="ECO:0000256" key="2">
    <source>
        <dbReference type="ARBA" id="ARBA00004953"/>
    </source>
</evidence>
<dbReference type="HAMAP" id="MF_00024">
    <property type="entry name" value="CobD_CbiB"/>
    <property type="match status" value="1"/>
</dbReference>
<dbReference type="PANTHER" id="PTHR34308:SF1">
    <property type="entry name" value="COBALAMIN BIOSYNTHESIS PROTEIN CBIB"/>
    <property type="match status" value="1"/>
</dbReference>
<keyword evidence="4 9" id="KW-1003">Cell membrane</keyword>
<keyword evidence="6 9" id="KW-0812">Transmembrane</keyword>
<dbReference type="GO" id="GO:0009236">
    <property type="term" value="P:cobalamin biosynthetic process"/>
    <property type="evidence" value="ECO:0007669"/>
    <property type="project" value="UniProtKB-UniRule"/>
</dbReference>
<dbReference type="UniPathway" id="UPA00148"/>
<comment type="subcellular location">
    <subcellularLocation>
        <location evidence="1 9">Cell membrane</location>
        <topology evidence="1 9">Multi-pass membrane protein</topology>
    </subcellularLocation>
</comment>
<dbReference type="Pfam" id="PF03186">
    <property type="entry name" value="CobD_Cbib"/>
    <property type="match status" value="1"/>
</dbReference>
<dbReference type="InterPro" id="IPR004485">
    <property type="entry name" value="Cobalamin_biosynth_CobD/CbiB"/>
</dbReference>
<protein>
    <recommendedName>
        <fullName evidence="9">Cobalamin biosynthesis protein CobD</fullName>
    </recommendedName>
</protein>
<keyword evidence="5 9" id="KW-0169">Cobalamin biosynthesis</keyword>
<evidence type="ECO:0000256" key="7">
    <source>
        <dbReference type="ARBA" id="ARBA00022989"/>
    </source>
</evidence>
<dbReference type="AlphaFoldDB" id="A0A0U0ZWL0"/>
<keyword evidence="8 9" id="KW-0472">Membrane</keyword>
<organism evidence="10 11">
    <name type="scientific">Mycobacteroides abscessus</name>
    <dbReference type="NCBI Taxonomy" id="36809"/>
    <lineage>
        <taxon>Bacteria</taxon>
        <taxon>Bacillati</taxon>
        <taxon>Actinomycetota</taxon>
        <taxon>Actinomycetes</taxon>
        <taxon>Mycobacteriales</taxon>
        <taxon>Mycobacteriaceae</taxon>
        <taxon>Mycobacteroides</taxon>
    </lineage>
</organism>
<evidence type="ECO:0000256" key="3">
    <source>
        <dbReference type="ARBA" id="ARBA00006263"/>
    </source>
</evidence>
<dbReference type="NCBIfam" id="NF002276">
    <property type="entry name" value="PRK01209.1-4"/>
    <property type="match status" value="1"/>
</dbReference>
<evidence type="ECO:0000256" key="8">
    <source>
        <dbReference type="ARBA" id="ARBA00023136"/>
    </source>
</evidence>
<comment type="pathway">
    <text evidence="2 9">Cofactor biosynthesis; adenosylcobalamin biosynthesis.</text>
</comment>
<dbReference type="GO" id="GO:0005886">
    <property type="term" value="C:plasma membrane"/>
    <property type="evidence" value="ECO:0007669"/>
    <property type="project" value="UniProtKB-SubCell"/>
</dbReference>
<evidence type="ECO:0000256" key="4">
    <source>
        <dbReference type="ARBA" id="ARBA00022475"/>
    </source>
</evidence>
<dbReference type="Proteomes" id="UP000045782">
    <property type="component" value="Unassembled WGS sequence"/>
</dbReference>
<dbReference type="GO" id="GO:0015420">
    <property type="term" value="F:ABC-type vitamin B12 transporter activity"/>
    <property type="evidence" value="ECO:0007669"/>
    <property type="project" value="UniProtKB-UniRule"/>
</dbReference>
<evidence type="ECO:0000256" key="1">
    <source>
        <dbReference type="ARBA" id="ARBA00004651"/>
    </source>
</evidence>
<dbReference type="EMBL" id="CSWP01000013">
    <property type="protein sequence ID" value="CPV71463.1"/>
    <property type="molecule type" value="Genomic_DNA"/>
</dbReference>
<evidence type="ECO:0000256" key="6">
    <source>
        <dbReference type="ARBA" id="ARBA00022692"/>
    </source>
</evidence>
<dbReference type="RefSeq" id="WP_005067457.1">
    <property type="nucleotide sequence ID" value="NZ_AP022621.1"/>
</dbReference>
<comment type="function">
    <text evidence="9">Converts cobyric acid to cobinamide by the addition of aminopropanol on the F carboxylic group.</text>
</comment>
<gene>
    <name evidence="9" type="primary">cobD</name>
    <name evidence="10" type="ORF">ERS075579_05019</name>
</gene>
<name>A0A0U0ZWL0_9MYCO</name>